<dbReference type="GO" id="GO:0016788">
    <property type="term" value="F:hydrolase activity, acting on ester bonds"/>
    <property type="evidence" value="ECO:0007669"/>
    <property type="project" value="UniProtKB-ARBA"/>
</dbReference>
<accession>A0A1M6JPJ6</accession>
<sequence length="378" mass="43399">MPINQYDKEFIAIINCQSDNQQSYDFYTLGLWGKLCFEYVCDVVCAITLFSEIYLLTKSSKIAKLAKKYPVKVVSERPFLTTNTIWVSGTAIFLTEKSIINAICDFQDGVLLSVNQQYINSFDIGLGVFVRNKFPFVSNAFVLIGTSPYAQTSYYVLSDEEALTIDSIDKFELALVLKKKKIGRRLLTKSILERIKEKENIFLQCDDSDTICLVGHSQIDLWGCDKIGGYNIRNCGIRGISSVEYEKYILKPDLLNCNSDIFIVMHGINDIVCPYSDEFIIESISHIFDFIEWKNPKAKIYFIKIVNTNGRLERPNKRIDGLNNKIDQVFSRRVSLIDTKEFSDEFGDLKMRYTIDGLHFSQEGYETLLKIVEQSLKQ</sequence>
<dbReference type="InterPro" id="IPR029044">
    <property type="entry name" value="Nucleotide-diphossugar_trans"/>
</dbReference>
<dbReference type="RefSeq" id="WP_025835215.1">
    <property type="nucleotide sequence ID" value="NZ_FQZN01000031.1"/>
</dbReference>
<dbReference type="SUPFAM" id="SSF52266">
    <property type="entry name" value="SGNH hydrolase"/>
    <property type="match status" value="1"/>
</dbReference>
<dbReference type="Proteomes" id="UP000184192">
    <property type="component" value="Unassembled WGS sequence"/>
</dbReference>
<gene>
    <name evidence="2" type="ORF">SAMN05444350_13112</name>
</gene>
<dbReference type="Pfam" id="PF13472">
    <property type="entry name" value="Lipase_GDSL_2"/>
    <property type="match status" value="1"/>
</dbReference>
<dbReference type="AlphaFoldDB" id="A0A1M6JPJ6"/>
<proteinExistence type="predicted"/>
<dbReference type="InterPro" id="IPR036514">
    <property type="entry name" value="SGNH_hydro_sf"/>
</dbReference>
<protein>
    <submittedName>
        <fullName evidence="2">Lysophospholipase L1</fullName>
    </submittedName>
</protein>
<feature type="domain" description="SGNH hydrolase-type esterase" evidence="1">
    <location>
        <begin position="231"/>
        <end position="366"/>
    </location>
</feature>
<evidence type="ECO:0000259" key="1">
    <source>
        <dbReference type="Pfam" id="PF13472"/>
    </source>
</evidence>
<dbReference type="InterPro" id="IPR013830">
    <property type="entry name" value="SGNH_hydro"/>
</dbReference>
<name>A0A1M6JPJ6_9BACE</name>
<evidence type="ECO:0000313" key="3">
    <source>
        <dbReference type="Proteomes" id="UP000184192"/>
    </source>
</evidence>
<keyword evidence="3" id="KW-1185">Reference proteome</keyword>
<dbReference type="GeneID" id="92713999"/>
<reference evidence="3" key="1">
    <citation type="submission" date="2016-11" db="EMBL/GenBank/DDBJ databases">
        <authorList>
            <person name="Varghese N."/>
            <person name="Submissions S."/>
        </authorList>
    </citation>
    <scope>NUCLEOTIDE SEQUENCE [LARGE SCALE GENOMIC DNA]</scope>
    <source>
        <strain evidence="3">DSM 26884</strain>
    </source>
</reference>
<organism evidence="2 3">
    <name type="scientific">Bacteroides stercorirosoris</name>
    <dbReference type="NCBI Taxonomy" id="871324"/>
    <lineage>
        <taxon>Bacteria</taxon>
        <taxon>Pseudomonadati</taxon>
        <taxon>Bacteroidota</taxon>
        <taxon>Bacteroidia</taxon>
        <taxon>Bacteroidales</taxon>
        <taxon>Bacteroidaceae</taxon>
        <taxon>Bacteroides</taxon>
    </lineage>
</organism>
<dbReference type="EMBL" id="FQZN01000031">
    <property type="protein sequence ID" value="SHJ48657.1"/>
    <property type="molecule type" value="Genomic_DNA"/>
</dbReference>
<dbReference type="SUPFAM" id="SSF53448">
    <property type="entry name" value="Nucleotide-diphospho-sugar transferases"/>
    <property type="match status" value="1"/>
</dbReference>
<evidence type="ECO:0000313" key="2">
    <source>
        <dbReference type="EMBL" id="SHJ48657.1"/>
    </source>
</evidence>
<dbReference type="Gene3D" id="3.40.50.1110">
    <property type="entry name" value="SGNH hydrolase"/>
    <property type="match status" value="1"/>
</dbReference>